<accession>A0AAP1RHJ9</accession>
<comment type="caution">
    <text evidence="1">The sequence shown here is derived from an EMBL/GenBank/DDBJ whole genome shotgun (WGS) entry which is preliminary data.</text>
</comment>
<name>A0AAP1RHJ9_9FLAO</name>
<organism evidence="1 2">
    <name type="scientific">Tenacibaculum finnmarkense genomovar finnmarkense</name>
    <dbReference type="NCBI Taxonomy" id="1458503"/>
    <lineage>
        <taxon>Bacteria</taxon>
        <taxon>Pseudomonadati</taxon>
        <taxon>Bacteroidota</taxon>
        <taxon>Flavobacteriia</taxon>
        <taxon>Flavobacteriales</taxon>
        <taxon>Flavobacteriaceae</taxon>
        <taxon>Tenacibaculum</taxon>
        <taxon>Tenacibaculum finnmarkense</taxon>
    </lineage>
</organism>
<dbReference type="EMBL" id="WXXV01000026">
    <property type="protein sequence ID" value="MBE7696184.1"/>
    <property type="molecule type" value="Genomic_DNA"/>
</dbReference>
<dbReference type="RefSeq" id="WP_101955411.1">
    <property type="nucleotide sequence ID" value="NZ_JAJHTL010000028.1"/>
</dbReference>
<sequence>MKILNQSQEKVTIEFDLLDFDSLQEFFKEQKTAVNETGKFEYDAIQKILALELESSTFVNDIRLKRINEMQEENRKLLDNNTSKN</sequence>
<proteinExistence type="predicted"/>
<dbReference type="AlphaFoldDB" id="A0AAP1RHJ9"/>
<reference evidence="1 2" key="1">
    <citation type="journal article" date="2020" name="Int. J. Syst. Evol. Microbiol.">
        <title>Tenacibaculum piscium sp. nov., isolated from skin ulcers of sea-farmed fish, and description of Tenacibaculum finnmarkense sp. nov. with subdivision into genomovars finnmarkense and ulcerans.</title>
        <authorList>
            <person name="Olsen A.B."/>
            <person name="Spilsberg B."/>
            <person name="Nilsen H.K."/>
            <person name="Lagesen K."/>
            <person name="Gulla S."/>
            <person name="Avendano-Herrera R."/>
            <person name="Irgang R."/>
            <person name="Duchaud E."/>
            <person name="Colquhoun D.J."/>
        </authorList>
    </citation>
    <scope>NUCLEOTIDE SEQUENCE [LARGE SCALE GENOMIC DNA]</scope>
    <source>
        <strain evidence="1 2">TNO037</strain>
    </source>
</reference>
<gene>
    <name evidence="1" type="ORF">F7645_12210</name>
</gene>
<dbReference type="Proteomes" id="UP000806077">
    <property type="component" value="Unassembled WGS sequence"/>
</dbReference>
<protein>
    <submittedName>
        <fullName evidence="1">Uncharacterized protein</fullName>
    </submittedName>
</protein>
<evidence type="ECO:0000313" key="2">
    <source>
        <dbReference type="Proteomes" id="UP000806077"/>
    </source>
</evidence>
<evidence type="ECO:0000313" key="1">
    <source>
        <dbReference type="EMBL" id="MBE7696184.1"/>
    </source>
</evidence>
<keyword evidence="2" id="KW-1185">Reference proteome</keyword>